<dbReference type="InterPro" id="IPR044550">
    <property type="entry name" value="WzxE"/>
</dbReference>
<keyword evidence="3 6" id="KW-0812">Transmembrane</keyword>
<keyword evidence="2" id="KW-1003">Cell membrane</keyword>
<dbReference type="Proteomes" id="UP000289857">
    <property type="component" value="Unassembled WGS sequence"/>
</dbReference>
<dbReference type="CDD" id="cd13125">
    <property type="entry name" value="MATE_like_10"/>
    <property type="match status" value="1"/>
</dbReference>
<dbReference type="OrthoDB" id="9769862at2"/>
<proteinExistence type="predicted"/>
<feature type="transmembrane region" description="Helical" evidence="6">
    <location>
        <begin position="400"/>
        <end position="418"/>
    </location>
</feature>
<evidence type="ECO:0000256" key="3">
    <source>
        <dbReference type="ARBA" id="ARBA00022692"/>
    </source>
</evidence>
<accession>A0A4Q1KDP0</accession>
<dbReference type="EMBL" id="SBKN01000002">
    <property type="protein sequence ID" value="RXR23512.1"/>
    <property type="molecule type" value="Genomic_DNA"/>
</dbReference>
<dbReference type="InterPro" id="IPR050833">
    <property type="entry name" value="Poly_Biosynth_Transport"/>
</dbReference>
<gene>
    <name evidence="7" type="ORF">EQG61_05975</name>
</gene>
<feature type="transmembrane region" description="Helical" evidence="6">
    <location>
        <begin position="266"/>
        <end position="283"/>
    </location>
</feature>
<feature type="transmembrane region" description="Helical" evidence="6">
    <location>
        <begin position="159"/>
        <end position="178"/>
    </location>
</feature>
<name>A0A4Q1KDP0_9FLAO</name>
<dbReference type="GO" id="GO:0009246">
    <property type="term" value="P:enterobacterial common antigen biosynthetic process"/>
    <property type="evidence" value="ECO:0007669"/>
    <property type="project" value="InterPro"/>
</dbReference>
<keyword evidence="4 6" id="KW-1133">Transmembrane helix</keyword>
<evidence type="ECO:0000313" key="7">
    <source>
        <dbReference type="EMBL" id="RXR23512.1"/>
    </source>
</evidence>
<feature type="transmembrane region" description="Helical" evidence="6">
    <location>
        <begin position="92"/>
        <end position="116"/>
    </location>
</feature>
<dbReference type="RefSeq" id="WP_129460991.1">
    <property type="nucleotide sequence ID" value="NZ_SBKN01000002.1"/>
</dbReference>
<keyword evidence="8" id="KW-1185">Reference proteome</keyword>
<feature type="transmembrane region" description="Helical" evidence="6">
    <location>
        <begin position="128"/>
        <end position="152"/>
    </location>
</feature>
<dbReference type="GO" id="GO:0005886">
    <property type="term" value="C:plasma membrane"/>
    <property type="evidence" value="ECO:0007669"/>
    <property type="project" value="UniProtKB-SubCell"/>
</dbReference>
<dbReference type="PANTHER" id="PTHR30250:SF30">
    <property type="entry name" value="LIPID III FLIPPASE"/>
    <property type="match status" value="1"/>
</dbReference>
<dbReference type="Pfam" id="PF01943">
    <property type="entry name" value="Polysacc_synt"/>
    <property type="match status" value="1"/>
</dbReference>
<evidence type="ECO:0000313" key="8">
    <source>
        <dbReference type="Proteomes" id="UP000289857"/>
    </source>
</evidence>
<comment type="caution">
    <text evidence="7">The sequence shown here is derived from an EMBL/GenBank/DDBJ whole genome shotgun (WGS) entry which is preliminary data.</text>
</comment>
<keyword evidence="5 6" id="KW-0472">Membrane</keyword>
<feature type="transmembrane region" description="Helical" evidence="6">
    <location>
        <begin position="303"/>
        <end position="320"/>
    </location>
</feature>
<sequence>MAGLRSIWKEDLWKIASLNSLSIGLKLVTGFITSKLLAVYIGPAGLALVGNLRNFLTSVENIATFGFTNGIVKYTASYQDQPERQQEFINSVLTFLPIMALLCSLGIGGFASYWNAWLLEGDSAYNSVFFYVALALPWYLVSVVLTSILNGLEAYKKVVYTQIFGMLAGLVLTVGLVLTTQTYGALIAVVAAPALQFFAVVFYLKKQIQGFRFQIHNSDLQNLSHYSLMAIASSVIGPLVFIAIRNRLILSSGMDAAGYWEALSRISSYYFLFLSTLISLYFLPRLAKVTTIAEEKSILKSYFFQLMPVFTVGLIGIYLFRVWVVRLFFTSAFEPVSDLLIWQLVGDFGKGMALILGYRFFAYRQTQLFLFTELFSLASLYFLAQYGIQTEGLVGLMKAYALNYGIYFVLLVLLYRFGKPVHR</sequence>
<organism evidence="7 8">
    <name type="scientific">Flavobacterium stagni</name>
    <dbReference type="NCBI Taxonomy" id="2506421"/>
    <lineage>
        <taxon>Bacteria</taxon>
        <taxon>Pseudomonadati</taxon>
        <taxon>Bacteroidota</taxon>
        <taxon>Flavobacteriia</taxon>
        <taxon>Flavobacteriales</taxon>
        <taxon>Flavobacteriaceae</taxon>
        <taxon>Flavobacterium</taxon>
    </lineage>
</organism>
<evidence type="ECO:0000256" key="1">
    <source>
        <dbReference type="ARBA" id="ARBA00004651"/>
    </source>
</evidence>
<evidence type="ECO:0000256" key="5">
    <source>
        <dbReference type="ARBA" id="ARBA00023136"/>
    </source>
</evidence>
<feature type="transmembrane region" description="Helical" evidence="6">
    <location>
        <begin position="225"/>
        <end position="246"/>
    </location>
</feature>
<dbReference type="PANTHER" id="PTHR30250">
    <property type="entry name" value="PST FAMILY PREDICTED COLANIC ACID TRANSPORTER"/>
    <property type="match status" value="1"/>
</dbReference>
<reference evidence="8" key="1">
    <citation type="submission" date="2019-01" db="EMBL/GenBank/DDBJ databases">
        <title>Cytophagaceae bacterium strain CAR-16.</title>
        <authorList>
            <person name="Chen W.-M."/>
        </authorList>
    </citation>
    <scope>NUCLEOTIDE SEQUENCE [LARGE SCALE GENOMIC DNA]</scope>
    <source>
        <strain evidence="8">WWJ-16</strain>
    </source>
</reference>
<protein>
    <submittedName>
        <fullName evidence="7">O-antigen translocase</fullName>
    </submittedName>
</protein>
<feature type="transmembrane region" description="Helical" evidence="6">
    <location>
        <begin position="340"/>
        <end position="361"/>
    </location>
</feature>
<dbReference type="AlphaFoldDB" id="A0A4Q1KDP0"/>
<evidence type="ECO:0000256" key="6">
    <source>
        <dbReference type="SAM" id="Phobius"/>
    </source>
</evidence>
<evidence type="ECO:0000256" key="2">
    <source>
        <dbReference type="ARBA" id="ARBA00022475"/>
    </source>
</evidence>
<dbReference type="InterPro" id="IPR002797">
    <property type="entry name" value="Polysacc_synth"/>
</dbReference>
<feature type="transmembrane region" description="Helical" evidence="6">
    <location>
        <begin position="368"/>
        <end position="388"/>
    </location>
</feature>
<comment type="subcellular location">
    <subcellularLocation>
        <location evidence="1">Cell membrane</location>
        <topology evidence="1">Multi-pass membrane protein</topology>
    </subcellularLocation>
</comment>
<evidence type="ECO:0000256" key="4">
    <source>
        <dbReference type="ARBA" id="ARBA00022989"/>
    </source>
</evidence>
<feature type="transmembrane region" description="Helical" evidence="6">
    <location>
        <begin position="184"/>
        <end position="204"/>
    </location>
</feature>